<comment type="caution">
    <text evidence="1">The sequence shown here is derived from an EMBL/GenBank/DDBJ whole genome shotgun (WGS) entry which is preliminary data.</text>
</comment>
<dbReference type="Gene3D" id="3.30.1330.40">
    <property type="entry name" value="RutC-like"/>
    <property type="match status" value="1"/>
</dbReference>
<dbReference type="PANTHER" id="PTHR43857">
    <property type="entry name" value="BLR7761 PROTEIN"/>
    <property type="match status" value="1"/>
</dbReference>
<dbReference type="RefSeq" id="WP_183531167.1">
    <property type="nucleotide sequence ID" value="NZ_JACIJM010000021.1"/>
</dbReference>
<keyword evidence="2" id="KW-1185">Reference proteome</keyword>
<evidence type="ECO:0000313" key="1">
    <source>
        <dbReference type="EMBL" id="MBB5724066.1"/>
    </source>
</evidence>
<reference evidence="1 2" key="1">
    <citation type="submission" date="2020-08" db="EMBL/GenBank/DDBJ databases">
        <title>Genomic Encyclopedia of Type Strains, Phase IV (KMG-IV): sequencing the most valuable type-strain genomes for metagenomic binning, comparative biology and taxonomic classification.</title>
        <authorList>
            <person name="Goeker M."/>
        </authorList>
    </citation>
    <scope>NUCLEOTIDE SEQUENCE [LARGE SCALE GENOMIC DNA]</scope>
    <source>
        <strain evidence="1 2">DSM 101064</strain>
    </source>
</reference>
<dbReference type="CDD" id="cd06154">
    <property type="entry name" value="YjgF_YER057c_UK114_like_6"/>
    <property type="match status" value="1"/>
</dbReference>
<dbReference type="AlphaFoldDB" id="A0A7W9BPA8"/>
<dbReference type="InterPro" id="IPR006175">
    <property type="entry name" value="YjgF/YER057c/UK114"/>
</dbReference>
<protein>
    <submittedName>
        <fullName evidence="1">Enamine deaminase RidA (YjgF/YER057c/UK114 family)</fullName>
    </submittedName>
</protein>
<organism evidence="1 2">
    <name type="scientific">Yoonia ponticola</name>
    <dbReference type="NCBI Taxonomy" id="1524255"/>
    <lineage>
        <taxon>Bacteria</taxon>
        <taxon>Pseudomonadati</taxon>
        <taxon>Pseudomonadota</taxon>
        <taxon>Alphaproteobacteria</taxon>
        <taxon>Rhodobacterales</taxon>
        <taxon>Paracoccaceae</taxon>
        <taxon>Yoonia</taxon>
    </lineage>
</organism>
<accession>A0A7W9BPA8</accession>
<proteinExistence type="predicted"/>
<dbReference type="PANTHER" id="PTHR43857:SF1">
    <property type="entry name" value="YJGH FAMILY PROTEIN"/>
    <property type="match status" value="1"/>
</dbReference>
<name>A0A7W9BPA8_9RHOB</name>
<dbReference type="Pfam" id="PF01042">
    <property type="entry name" value="Ribonuc_L-PSP"/>
    <property type="match status" value="1"/>
</dbReference>
<gene>
    <name evidence="1" type="ORF">FHS72_003716</name>
</gene>
<dbReference type="InterPro" id="IPR035959">
    <property type="entry name" value="RutC-like_sf"/>
</dbReference>
<evidence type="ECO:0000313" key="2">
    <source>
        <dbReference type="Proteomes" id="UP000535415"/>
    </source>
</evidence>
<dbReference type="EMBL" id="JACIJM010000021">
    <property type="protein sequence ID" value="MBB5724066.1"/>
    <property type="molecule type" value="Genomic_DNA"/>
</dbReference>
<dbReference type="Proteomes" id="UP000535415">
    <property type="component" value="Unassembled WGS sequence"/>
</dbReference>
<sequence length="131" mass="14328">MTNQTRRAILSGSKFETLAGYSRAIVDGEFIFVSGTVGYNFKTGEVPEGVEDQTHRALANIAEALAQANATLQDIVRVRVFLTTRDDIMPVSKILGGTFGEPRPTNTTVIVQLAEEQMKIELEVTALKRAD</sequence>
<dbReference type="SUPFAM" id="SSF55298">
    <property type="entry name" value="YjgF-like"/>
    <property type="match status" value="1"/>
</dbReference>